<dbReference type="EMBL" id="CP121106">
    <property type="protein sequence ID" value="WFL76152.1"/>
    <property type="molecule type" value="Genomic_DNA"/>
</dbReference>
<evidence type="ECO:0000313" key="3">
    <source>
        <dbReference type="Proteomes" id="UP001215827"/>
    </source>
</evidence>
<feature type="domain" description="TNase-like" evidence="1">
    <location>
        <begin position="20"/>
        <end position="114"/>
    </location>
</feature>
<dbReference type="RefSeq" id="WP_278014918.1">
    <property type="nucleotide sequence ID" value="NZ_CP121106.1"/>
</dbReference>
<keyword evidence="3" id="KW-1185">Reference proteome</keyword>
<dbReference type="InterPro" id="IPR016071">
    <property type="entry name" value="Staphylococal_nuclease_OB-fold"/>
</dbReference>
<name>A0ABY8FMA4_9SPHN</name>
<dbReference type="PROSITE" id="PS50830">
    <property type="entry name" value="TNASE_3"/>
    <property type="match status" value="1"/>
</dbReference>
<proteinExistence type="predicted"/>
<dbReference type="Gene3D" id="2.40.50.90">
    <property type="match status" value="1"/>
</dbReference>
<evidence type="ECO:0000259" key="1">
    <source>
        <dbReference type="PROSITE" id="PS50830"/>
    </source>
</evidence>
<protein>
    <submittedName>
        <fullName evidence="2">Thermonuclease family protein</fullName>
    </submittedName>
</protein>
<accession>A0ABY8FMA4</accession>
<dbReference type="Proteomes" id="UP001215827">
    <property type="component" value="Chromosome"/>
</dbReference>
<dbReference type="InterPro" id="IPR035437">
    <property type="entry name" value="SNase_OB-fold_sf"/>
</dbReference>
<dbReference type="SUPFAM" id="SSF50199">
    <property type="entry name" value="Staphylococcal nuclease"/>
    <property type="match status" value="1"/>
</dbReference>
<organism evidence="2 3">
    <name type="scientific">Altererythrobacter arenosus</name>
    <dbReference type="NCBI Taxonomy" id="3032592"/>
    <lineage>
        <taxon>Bacteria</taxon>
        <taxon>Pseudomonadati</taxon>
        <taxon>Pseudomonadota</taxon>
        <taxon>Alphaproteobacteria</taxon>
        <taxon>Sphingomonadales</taxon>
        <taxon>Erythrobacteraceae</taxon>
        <taxon>Altererythrobacter</taxon>
    </lineage>
</organism>
<reference evidence="2 3" key="1">
    <citation type="submission" date="2023-03" db="EMBL/GenBank/DDBJ databases">
        <title>Altererythrobacter sp. CAU 1644 isolated from sand.</title>
        <authorList>
            <person name="Kim W."/>
        </authorList>
    </citation>
    <scope>NUCLEOTIDE SEQUENCE [LARGE SCALE GENOMIC DNA]</scope>
    <source>
        <strain evidence="2 3">CAU 1644</strain>
    </source>
</reference>
<sequence length="114" mass="12659">MIVAALALAICPPGPRDNCVVDGDTFWWSGEKVRIADIDAPEVNGKCEHERNLALESRDRLAELLGNEFSIHREGQDKYGRTLAIVKVSGRSVGAQLVREGLARTWNGRREAWC</sequence>
<evidence type="ECO:0000313" key="2">
    <source>
        <dbReference type="EMBL" id="WFL76152.1"/>
    </source>
</evidence>
<gene>
    <name evidence="2" type="ORF">P7228_09070</name>
</gene>
<dbReference type="Pfam" id="PF00565">
    <property type="entry name" value="SNase"/>
    <property type="match status" value="1"/>
</dbReference>